<comment type="similarity">
    <text evidence="1">Belongs to the Nudix hydrolase family.</text>
</comment>
<reference evidence="3 4" key="1">
    <citation type="submission" date="2021-06" db="EMBL/GenBank/DDBJ databases">
        <authorList>
            <person name="Sun Q."/>
            <person name="Li D."/>
        </authorList>
    </citation>
    <scope>NUCLEOTIDE SEQUENCE [LARGE SCALE GENOMIC DNA]</scope>
    <source>
        <strain evidence="3 4">MSJ-4</strain>
    </source>
</reference>
<protein>
    <submittedName>
        <fullName evidence="3">NUDIX domain-containing protein</fullName>
    </submittedName>
</protein>
<sequence length="136" mass="15851">MIDNDKKFYVVVKAIVEYKGKILIIKRSDEDNIDAGTWEFPGGKVDFGETPEEALIRELKEEVSLNVNINGFLYTWSRVMDENRQIIGLTYLCESDSDEVLISFEHSDYKWIEKHEIKANISNEYILDGLKKVNWV</sequence>
<dbReference type="CDD" id="cd04699">
    <property type="entry name" value="NUDIX_MutT_Nudt1"/>
    <property type="match status" value="1"/>
</dbReference>
<dbReference type="PANTHER" id="PTHR43736">
    <property type="entry name" value="ADP-RIBOSE PYROPHOSPHATASE"/>
    <property type="match status" value="1"/>
</dbReference>
<gene>
    <name evidence="3" type="ORF">KQI89_16505</name>
</gene>
<dbReference type="Pfam" id="PF00293">
    <property type="entry name" value="NUDIX"/>
    <property type="match status" value="1"/>
</dbReference>
<name>A0ABS6F4E7_9CLOT</name>
<proteinExistence type="inferred from homology"/>
<keyword evidence="4" id="KW-1185">Reference proteome</keyword>
<dbReference type="RefSeq" id="WP_216458018.1">
    <property type="nucleotide sequence ID" value="NZ_JAHLQL010000009.1"/>
</dbReference>
<dbReference type="Proteomes" id="UP000736583">
    <property type="component" value="Unassembled WGS sequence"/>
</dbReference>
<feature type="domain" description="Nudix hydrolase" evidence="2">
    <location>
        <begin position="5"/>
        <end position="134"/>
    </location>
</feature>
<evidence type="ECO:0000256" key="1">
    <source>
        <dbReference type="ARBA" id="ARBA00005582"/>
    </source>
</evidence>
<accession>A0ABS6F4E7</accession>
<evidence type="ECO:0000313" key="3">
    <source>
        <dbReference type="EMBL" id="MBU5593353.1"/>
    </source>
</evidence>
<dbReference type="InterPro" id="IPR000086">
    <property type="entry name" value="NUDIX_hydrolase_dom"/>
</dbReference>
<dbReference type="EMBL" id="JAHLQL010000009">
    <property type="protein sequence ID" value="MBU5593353.1"/>
    <property type="molecule type" value="Genomic_DNA"/>
</dbReference>
<evidence type="ECO:0000313" key="4">
    <source>
        <dbReference type="Proteomes" id="UP000736583"/>
    </source>
</evidence>
<dbReference type="PROSITE" id="PS51462">
    <property type="entry name" value="NUDIX"/>
    <property type="match status" value="1"/>
</dbReference>
<organism evidence="3 4">
    <name type="scientific">Clostridium simiarum</name>
    <dbReference type="NCBI Taxonomy" id="2841506"/>
    <lineage>
        <taxon>Bacteria</taxon>
        <taxon>Bacillati</taxon>
        <taxon>Bacillota</taxon>
        <taxon>Clostridia</taxon>
        <taxon>Eubacteriales</taxon>
        <taxon>Clostridiaceae</taxon>
        <taxon>Clostridium</taxon>
    </lineage>
</organism>
<dbReference type="PANTHER" id="PTHR43736:SF1">
    <property type="entry name" value="DIHYDRONEOPTERIN TRIPHOSPHATE DIPHOSPHATASE"/>
    <property type="match status" value="1"/>
</dbReference>
<evidence type="ECO:0000259" key="2">
    <source>
        <dbReference type="PROSITE" id="PS51462"/>
    </source>
</evidence>
<comment type="caution">
    <text evidence="3">The sequence shown here is derived from an EMBL/GenBank/DDBJ whole genome shotgun (WGS) entry which is preliminary data.</text>
</comment>